<name>A0A6S7IJW7_PARCT</name>
<dbReference type="AlphaFoldDB" id="A0A6S7IJW7"/>
<protein>
    <submittedName>
        <fullName evidence="1">Uncharacterized protein</fullName>
    </submittedName>
</protein>
<comment type="caution">
    <text evidence="1">The sequence shown here is derived from an EMBL/GenBank/DDBJ whole genome shotgun (WGS) entry which is preliminary data.</text>
</comment>
<evidence type="ECO:0000313" key="2">
    <source>
        <dbReference type="Proteomes" id="UP001152795"/>
    </source>
</evidence>
<dbReference type="Proteomes" id="UP001152795">
    <property type="component" value="Unassembled WGS sequence"/>
</dbReference>
<dbReference type="EMBL" id="CACRXK020005408">
    <property type="protein sequence ID" value="CAB4006092.1"/>
    <property type="molecule type" value="Genomic_DNA"/>
</dbReference>
<organism evidence="1 2">
    <name type="scientific">Paramuricea clavata</name>
    <name type="common">Red gorgonian</name>
    <name type="synonym">Violescent sea-whip</name>
    <dbReference type="NCBI Taxonomy" id="317549"/>
    <lineage>
        <taxon>Eukaryota</taxon>
        <taxon>Metazoa</taxon>
        <taxon>Cnidaria</taxon>
        <taxon>Anthozoa</taxon>
        <taxon>Octocorallia</taxon>
        <taxon>Malacalcyonacea</taxon>
        <taxon>Plexauridae</taxon>
        <taxon>Paramuricea</taxon>
    </lineage>
</organism>
<reference evidence="1" key="1">
    <citation type="submission" date="2020-04" db="EMBL/GenBank/DDBJ databases">
        <authorList>
            <person name="Alioto T."/>
            <person name="Alioto T."/>
            <person name="Gomez Garrido J."/>
        </authorList>
    </citation>
    <scope>NUCLEOTIDE SEQUENCE</scope>
    <source>
        <strain evidence="1">A484AB</strain>
    </source>
</reference>
<sequence length="157" mass="17454">MGNVQVPLLHPLTDDLNMFCYRVIALEDINIQPHTEAAIPAKVVDYTGKNGWGIIEPADEESIPGVFIGKVLTKLTNETTVVPIRIVNVTEEKRKVLAGTDLAKCESVSFVVCPDFENCFEESTTRNGIPKHLAELYKSSTKDLVDEDQRNKVLDLL</sequence>
<proteinExistence type="predicted"/>
<dbReference type="OrthoDB" id="6091153at2759"/>
<accession>A0A6S7IJW7</accession>
<keyword evidence="2" id="KW-1185">Reference proteome</keyword>
<gene>
    <name evidence="1" type="ORF">PACLA_8A000463</name>
</gene>
<evidence type="ECO:0000313" key="1">
    <source>
        <dbReference type="EMBL" id="CAB4006092.1"/>
    </source>
</evidence>